<evidence type="ECO:0008006" key="4">
    <source>
        <dbReference type="Google" id="ProtNLM"/>
    </source>
</evidence>
<keyword evidence="3" id="KW-1185">Reference proteome</keyword>
<proteinExistence type="predicted"/>
<name>A0ABX8ZQE5_9SPHN</name>
<evidence type="ECO:0000256" key="1">
    <source>
        <dbReference type="SAM" id="Phobius"/>
    </source>
</evidence>
<feature type="transmembrane region" description="Helical" evidence="1">
    <location>
        <begin position="241"/>
        <end position="262"/>
    </location>
</feature>
<protein>
    <recommendedName>
        <fullName evidence="4">Glycerophosphoryl diester phosphodiesterase membrane domain-containing protein</fullName>
    </recommendedName>
</protein>
<organism evidence="2 3">
    <name type="scientific">Qipengyuania aurantiaca</name>
    <dbReference type="NCBI Taxonomy" id="2867233"/>
    <lineage>
        <taxon>Bacteria</taxon>
        <taxon>Pseudomonadati</taxon>
        <taxon>Pseudomonadota</taxon>
        <taxon>Alphaproteobacteria</taxon>
        <taxon>Sphingomonadales</taxon>
        <taxon>Erythrobacteraceae</taxon>
        <taxon>Qipengyuania</taxon>
    </lineage>
</organism>
<dbReference type="EMBL" id="CP081295">
    <property type="protein sequence ID" value="QZD90319.1"/>
    <property type="molecule type" value="Genomic_DNA"/>
</dbReference>
<feature type="transmembrane region" description="Helical" evidence="1">
    <location>
        <begin position="109"/>
        <end position="127"/>
    </location>
</feature>
<gene>
    <name evidence="2" type="ORF">K3148_02635</name>
</gene>
<evidence type="ECO:0000313" key="3">
    <source>
        <dbReference type="Proteomes" id="UP000824281"/>
    </source>
</evidence>
<feature type="transmembrane region" description="Helical" evidence="1">
    <location>
        <begin position="133"/>
        <end position="166"/>
    </location>
</feature>
<keyword evidence="1" id="KW-1133">Transmembrane helix</keyword>
<keyword evidence="1" id="KW-0472">Membrane</keyword>
<dbReference type="RefSeq" id="WP_221425792.1">
    <property type="nucleotide sequence ID" value="NZ_CP081295.1"/>
</dbReference>
<evidence type="ECO:0000313" key="2">
    <source>
        <dbReference type="EMBL" id="QZD90319.1"/>
    </source>
</evidence>
<keyword evidence="1" id="KW-0812">Transmembrane</keyword>
<feature type="transmembrane region" description="Helical" evidence="1">
    <location>
        <begin position="77"/>
        <end position="97"/>
    </location>
</feature>
<accession>A0ABX8ZQE5</accession>
<dbReference type="Proteomes" id="UP000824281">
    <property type="component" value="Chromosome"/>
</dbReference>
<feature type="transmembrane region" description="Helical" evidence="1">
    <location>
        <begin position="203"/>
        <end position="229"/>
    </location>
</feature>
<sequence>MREATIKFDLDTGWRDVKRLASENRTLLTAIAGIFIFVPFAAALILLPSIAEIPQPPEGADMATVSKAMSAFYAETWWMLVILLAIITIGQLAMLALVERKPSPTVGEAIGVAGKALFPALLTLFMQSLGVQLVMALVAGAAALLGLGALAFFGLLAAFVLGWYLSARFSLILPIMAAEGQLNPIAVLGTSWRRTSGNGGRLLAFYVLVAIALAICGLVALMLTAVVLALFGQTVAQSGGVIVSAALIAIAVVIFTLVLAAAHRQLLRLERGRNPEA</sequence>
<reference evidence="2 3" key="1">
    <citation type="submission" date="2021-08" db="EMBL/GenBank/DDBJ databases">
        <title>Comparative Genomics Analysis of the Genus Qipengyuania Reveals Extensive Genetic Diversity and Metabolic Versatility, Including the Description of Fifteen Novel Species.</title>
        <authorList>
            <person name="Liu Y."/>
        </authorList>
    </citation>
    <scope>NUCLEOTIDE SEQUENCE [LARGE SCALE GENOMIC DNA]</scope>
    <source>
        <strain evidence="2 3">1NDH13</strain>
    </source>
</reference>
<feature type="transmembrane region" description="Helical" evidence="1">
    <location>
        <begin position="27"/>
        <end position="47"/>
    </location>
</feature>